<dbReference type="OMA" id="GVMTRPN"/>
<dbReference type="RefSeq" id="XP_022098453.1">
    <property type="nucleotide sequence ID" value="XM_022242761.1"/>
</dbReference>
<name>A0A8B7YYN7_ACAPL</name>
<organism evidence="2 3">
    <name type="scientific">Acanthaster planci</name>
    <name type="common">Crown-of-thorns starfish</name>
    <dbReference type="NCBI Taxonomy" id="133434"/>
    <lineage>
        <taxon>Eukaryota</taxon>
        <taxon>Metazoa</taxon>
        <taxon>Echinodermata</taxon>
        <taxon>Eleutherozoa</taxon>
        <taxon>Asterozoa</taxon>
        <taxon>Asteroidea</taxon>
        <taxon>Valvatacea</taxon>
        <taxon>Valvatida</taxon>
        <taxon>Acanthasteridae</taxon>
        <taxon>Acanthaster</taxon>
    </lineage>
</organism>
<evidence type="ECO:0000313" key="2">
    <source>
        <dbReference type="Proteomes" id="UP000694845"/>
    </source>
</evidence>
<dbReference type="AlphaFoldDB" id="A0A8B7YYN7"/>
<gene>
    <name evidence="3" type="primary">LOC110983477</name>
</gene>
<sequence length="182" mass="20149">MDLRYTWPLFYGVVLATCILEVGSLQCYECVDMEDLPESTVDCDNPGKELLLECLEGTTQCLTFEGVMTRPNGESQRGVARLCGPPPQAFLNDTARVPDNKCYCDEDAAFWLEELVPVIAPDDLTVEGGICFCGEKGCNYHNSTEDACRRDDEVDDDGNNTGHERALLWLVVMCVSLAGYLD</sequence>
<feature type="chain" id="PRO_5034237538" evidence="1">
    <location>
        <begin position="25"/>
        <end position="182"/>
    </location>
</feature>
<dbReference type="OrthoDB" id="10355666at2759"/>
<accession>A0A8B7YYN7</accession>
<keyword evidence="1" id="KW-0732">Signal</keyword>
<feature type="signal peptide" evidence="1">
    <location>
        <begin position="1"/>
        <end position="24"/>
    </location>
</feature>
<keyword evidence="2" id="KW-1185">Reference proteome</keyword>
<dbReference type="GeneID" id="110983477"/>
<reference evidence="3" key="1">
    <citation type="submission" date="2025-08" db="UniProtKB">
        <authorList>
            <consortium name="RefSeq"/>
        </authorList>
    </citation>
    <scope>IDENTIFICATION</scope>
</reference>
<proteinExistence type="predicted"/>
<evidence type="ECO:0000313" key="3">
    <source>
        <dbReference type="RefSeq" id="XP_022098453.1"/>
    </source>
</evidence>
<protein>
    <submittedName>
        <fullName evidence="3">Uncharacterized protein LOC110983477</fullName>
    </submittedName>
</protein>
<dbReference type="KEGG" id="aplc:110983477"/>
<dbReference type="Proteomes" id="UP000694845">
    <property type="component" value="Unplaced"/>
</dbReference>
<evidence type="ECO:0000256" key="1">
    <source>
        <dbReference type="SAM" id="SignalP"/>
    </source>
</evidence>